<comment type="caution">
    <text evidence="1">The sequence shown here is derived from an EMBL/GenBank/DDBJ whole genome shotgun (WGS) entry which is preliminary data.</text>
</comment>
<organism evidence="1 2">
    <name type="scientific">Senna tora</name>
    <dbReference type="NCBI Taxonomy" id="362788"/>
    <lineage>
        <taxon>Eukaryota</taxon>
        <taxon>Viridiplantae</taxon>
        <taxon>Streptophyta</taxon>
        <taxon>Embryophyta</taxon>
        <taxon>Tracheophyta</taxon>
        <taxon>Spermatophyta</taxon>
        <taxon>Magnoliopsida</taxon>
        <taxon>eudicotyledons</taxon>
        <taxon>Gunneridae</taxon>
        <taxon>Pentapetalae</taxon>
        <taxon>rosids</taxon>
        <taxon>fabids</taxon>
        <taxon>Fabales</taxon>
        <taxon>Fabaceae</taxon>
        <taxon>Caesalpinioideae</taxon>
        <taxon>Cassia clade</taxon>
        <taxon>Senna</taxon>
    </lineage>
</organism>
<keyword evidence="2" id="KW-1185">Reference proteome</keyword>
<protein>
    <submittedName>
        <fullName evidence="1">Uncharacterized protein</fullName>
    </submittedName>
</protein>
<dbReference type="EMBL" id="JAAIUW010000005">
    <property type="protein sequence ID" value="KAF7831635.1"/>
    <property type="molecule type" value="Genomic_DNA"/>
</dbReference>
<evidence type="ECO:0000313" key="2">
    <source>
        <dbReference type="Proteomes" id="UP000634136"/>
    </source>
</evidence>
<accession>A0A834WPV8</accession>
<proteinExistence type="predicted"/>
<dbReference type="AlphaFoldDB" id="A0A834WPV8"/>
<name>A0A834WPV8_9FABA</name>
<gene>
    <name evidence="1" type="ORF">G2W53_013968</name>
</gene>
<dbReference type="Proteomes" id="UP000634136">
    <property type="component" value="Unassembled WGS sequence"/>
</dbReference>
<evidence type="ECO:0000313" key="1">
    <source>
        <dbReference type="EMBL" id="KAF7831635.1"/>
    </source>
</evidence>
<sequence>MADLSVRVHNGASLLCGFDLLPILQDLPHRSRTSGPTSLDLSRDHLKIHSVETANMVAHMLARSDFPFLDVSSNSYVWLEDYPSIICNVLRSDCSCSMKWSSDPEAKWSSGNGWKVVRATEELEVTTREERLIAWTFFS</sequence>
<reference evidence="1" key="1">
    <citation type="submission" date="2020-09" db="EMBL/GenBank/DDBJ databases">
        <title>Genome-Enabled Discovery of Anthraquinone Biosynthesis in Senna tora.</title>
        <authorList>
            <person name="Kang S.-H."/>
            <person name="Pandey R.P."/>
            <person name="Lee C.-M."/>
            <person name="Sim J.-S."/>
            <person name="Jeong J.-T."/>
            <person name="Choi B.-S."/>
            <person name="Jung M."/>
            <person name="Ginzburg D."/>
            <person name="Zhao K."/>
            <person name="Won S.Y."/>
            <person name="Oh T.-J."/>
            <person name="Yu Y."/>
            <person name="Kim N.-H."/>
            <person name="Lee O.R."/>
            <person name="Lee T.-H."/>
            <person name="Bashyal P."/>
            <person name="Kim T.-S."/>
            <person name="Lee W.-H."/>
            <person name="Kawkins C."/>
            <person name="Kim C.-K."/>
            <person name="Kim J.S."/>
            <person name="Ahn B.O."/>
            <person name="Rhee S.Y."/>
            <person name="Sohng J.K."/>
        </authorList>
    </citation>
    <scope>NUCLEOTIDE SEQUENCE</scope>
    <source>
        <tissue evidence="1">Leaf</tissue>
    </source>
</reference>